<dbReference type="Pfam" id="PF02104">
    <property type="entry name" value="SURF1"/>
    <property type="match status" value="1"/>
</dbReference>
<proteinExistence type="inferred from homology"/>
<keyword evidence="4 6" id="KW-1133">Transmembrane helix</keyword>
<comment type="subcellular location">
    <subcellularLocation>
        <location evidence="6">Cell membrane</location>
        <topology evidence="6">Multi-pass membrane protein</topology>
    </subcellularLocation>
    <subcellularLocation>
        <location evidence="1">Membrane</location>
    </subcellularLocation>
</comment>
<keyword evidence="6" id="KW-1003">Cell membrane</keyword>
<evidence type="ECO:0000256" key="3">
    <source>
        <dbReference type="ARBA" id="ARBA00022692"/>
    </source>
</evidence>
<evidence type="ECO:0000256" key="1">
    <source>
        <dbReference type="ARBA" id="ARBA00004370"/>
    </source>
</evidence>
<accession>A0ABU3NIM1</accession>
<evidence type="ECO:0000313" key="7">
    <source>
        <dbReference type="EMBL" id="MDT8896699.1"/>
    </source>
</evidence>
<dbReference type="EMBL" id="JAUHMF010000001">
    <property type="protein sequence ID" value="MDT8896699.1"/>
    <property type="molecule type" value="Genomic_DNA"/>
</dbReference>
<dbReference type="Proteomes" id="UP001254165">
    <property type="component" value="Unassembled WGS sequence"/>
</dbReference>
<comment type="similarity">
    <text evidence="2 6">Belongs to the SURF1 family.</text>
</comment>
<dbReference type="PROSITE" id="PS50895">
    <property type="entry name" value="SURF1"/>
    <property type="match status" value="1"/>
</dbReference>
<reference evidence="7 8" key="1">
    <citation type="submission" date="2023-07" db="EMBL/GenBank/DDBJ databases">
        <title>Novel species of Thermanaerothrix with wide hydrolytic capabilities.</title>
        <authorList>
            <person name="Zayulina K.S."/>
            <person name="Podosokorskaya O.A."/>
            <person name="Elcheninov A.G."/>
        </authorList>
    </citation>
    <scope>NUCLEOTIDE SEQUENCE [LARGE SCALE GENOMIC DNA]</scope>
    <source>
        <strain evidence="7 8">4228-RoL</strain>
    </source>
</reference>
<sequence>MRTRGFLHWVLTTLFVLAAMAVMVRLGFWQLDRLAQRRAFNARVLAAQAMPVLNLNENVPLSDLETMEYREVIVEGTYLFEEEVLLRNQVWEGRLGFHVLTPLQIRGSTWAVLVDRGWIPFEEAQLPARLAFQEQGRVTVRGIIRRGQEHPDFGGVPDPTLTPGQTRLEAWNLVNIPRIQQQTRASLLPIYIQQAPDPAWQGLPYRALPEVEISEGPHLGYAIQWFTFAAILGIGYPFYVKRQLHKAGGYPAKPLEDGDE</sequence>
<protein>
    <recommendedName>
        <fullName evidence="6">SURF1-like protein</fullName>
    </recommendedName>
</protein>
<evidence type="ECO:0000256" key="6">
    <source>
        <dbReference type="RuleBase" id="RU363076"/>
    </source>
</evidence>
<dbReference type="RefSeq" id="WP_315623156.1">
    <property type="nucleotide sequence ID" value="NZ_JAUHMF010000001.1"/>
</dbReference>
<keyword evidence="8" id="KW-1185">Reference proteome</keyword>
<keyword evidence="5 6" id="KW-0472">Membrane</keyword>
<dbReference type="PANTHER" id="PTHR23427:SF2">
    <property type="entry name" value="SURFEIT LOCUS PROTEIN 1"/>
    <property type="match status" value="1"/>
</dbReference>
<comment type="caution">
    <text evidence="6">Lacks conserved residue(s) required for the propagation of feature annotation.</text>
</comment>
<organism evidence="7 8">
    <name type="scientific">Thermanaerothrix solaris</name>
    <dbReference type="NCBI Taxonomy" id="3058434"/>
    <lineage>
        <taxon>Bacteria</taxon>
        <taxon>Bacillati</taxon>
        <taxon>Chloroflexota</taxon>
        <taxon>Anaerolineae</taxon>
        <taxon>Anaerolineales</taxon>
        <taxon>Anaerolineaceae</taxon>
        <taxon>Thermanaerothrix</taxon>
    </lineage>
</organism>
<comment type="caution">
    <text evidence="7">The sequence shown here is derived from an EMBL/GenBank/DDBJ whole genome shotgun (WGS) entry which is preliminary data.</text>
</comment>
<name>A0ABU3NIM1_9CHLR</name>
<dbReference type="InterPro" id="IPR002994">
    <property type="entry name" value="Surf1/Shy1"/>
</dbReference>
<evidence type="ECO:0000256" key="5">
    <source>
        <dbReference type="ARBA" id="ARBA00023136"/>
    </source>
</evidence>
<evidence type="ECO:0000256" key="2">
    <source>
        <dbReference type="ARBA" id="ARBA00007165"/>
    </source>
</evidence>
<gene>
    <name evidence="7" type="ORF">QYE77_00340</name>
</gene>
<feature type="transmembrane region" description="Helical" evidence="6">
    <location>
        <begin position="6"/>
        <end position="28"/>
    </location>
</feature>
<dbReference type="InterPro" id="IPR045214">
    <property type="entry name" value="Surf1/Surf4"/>
</dbReference>
<dbReference type="CDD" id="cd06662">
    <property type="entry name" value="SURF1"/>
    <property type="match status" value="1"/>
</dbReference>
<dbReference type="PANTHER" id="PTHR23427">
    <property type="entry name" value="SURFEIT LOCUS PROTEIN"/>
    <property type="match status" value="1"/>
</dbReference>
<evidence type="ECO:0000313" key="8">
    <source>
        <dbReference type="Proteomes" id="UP001254165"/>
    </source>
</evidence>
<evidence type="ECO:0000256" key="4">
    <source>
        <dbReference type="ARBA" id="ARBA00022989"/>
    </source>
</evidence>
<keyword evidence="3 6" id="KW-0812">Transmembrane</keyword>